<dbReference type="AlphaFoldDB" id="A0A5C6U5T7"/>
<feature type="chain" id="PRO_5022874864" description="C-type lysozyme inhibitor domain-containing protein" evidence="1">
    <location>
        <begin position="19"/>
        <end position="132"/>
    </location>
</feature>
<proteinExistence type="predicted"/>
<gene>
    <name evidence="2" type="ORF">FSZ31_10335</name>
</gene>
<accession>A0A5C6U5T7</accession>
<dbReference type="OrthoDB" id="7472092at2"/>
<protein>
    <recommendedName>
        <fullName evidence="4">C-type lysozyme inhibitor domain-containing protein</fullName>
    </recommendedName>
</protein>
<name>A0A5C6U5T7_9SPHN</name>
<organism evidence="2 3">
    <name type="scientific">Flavisphingopyxis soli</name>
    <dbReference type="NCBI Taxonomy" id="2601267"/>
    <lineage>
        <taxon>Bacteria</taxon>
        <taxon>Pseudomonadati</taxon>
        <taxon>Pseudomonadota</taxon>
        <taxon>Alphaproteobacteria</taxon>
        <taxon>Sphingomonadales</taxon>
        <taxon>Sphingopyxidaceae</taxon>
        <taxon>Flavisphingopyxis</taxon>
    </lineage>
</organism>
<dbReference type="Proteomes" id="UP000321129">
    <property type="component" value="Unassembled WGS sequence"/>
</dbReference>
<evidence type="ECO:0000256" key="1">
    <source>
        <dbReference type="SAM" id="SignalP"/>
    </source>
</evidence>
<dbReference type="PROSITE" id="PS51257">
    <property type="entry name" value="PROKAR_LIPOPROTEIN"/>
    <property type="match status" value="1"/>
</dbReference>
<reference evidence="2 3" key="1">
    <citation type="submission" date="2019-08" db="EMBL/GenBank/DDBJ databases">
        <title>Sphingorhabdus soil sp. nov., isolated from arctic soil.</title>
        <authorList>
            <person name="Liu Y."/>
        </authorList>
    </citation>
    <scope>NUCLEOTIDE SEQUENCE [LARGE SCALE GENOMIC DNA]</scope>
    <source>
        <strain evidence="2 3">D-2Q-5-6</strain>
    </source>
</reference>
<evidence type="ECO:0000313" key="3">
    <source>
        <dbReference type="Proteomes" id="UP000321129"/>
    </source>
</evidence>
<dbReference type="RefSeq" id="WP_147123319.1">
    <property type="nucleotide sequence ID" value="NZ_VOPY01000003.1"/>
</dbReference>
<keyword evidence="3" id="KW-1185">Reference proteome</keyword>
<dbReference type="EMBL" id="VOPY01000003">
    <property type="protein sequence ID" value="TXC68099.1"/>
    <property type="molecule type" value="Genomic_DNA"/>
</dbReference>
<keyword evidence="1" id="KW-0732">Signal</keyword>
<evidence type="ECO:0000313" key="2">
    <source>
        <dbReference type="EMBL" id="TXC68099.1"/>
    </source>
</evidence>
<evidence type="ECO:0008006" key="4">
    <source>
        <dbReference type="Google" id="ProtNLM"/>
    </source>
</evidence>
<sequence>MKTPLAILTLAASALALAACNNSKTDDAAAAAAAANEATTAAPVTLPPAVVASKIYRCRDASVVYVDFLSNSGDLAGSMNANIRTDNVAGTATQLTRPDAETPYTAEGYSLSGTGDSVTIEVPGKNAQLCKA</sequence>
<comment type="caution">
    <text evidence="2">The sequence shown here is derived from an EMBL/GenBank/DDBJ whole genome shotgun (WGS) entry which is preliminary data.</text>
</comment>
<feature type="signal peptide" evidence="1">
    <location>
        <begin position="1"/>
        <end position="18"/>
    </location>
</feature>